<reference evidence="22" key="1">
    <citation type="submission" date="2016-10" db="EMBL/GenBank/DDBJ databases">
        <title>Sequence of Gallionella enrichment culture.</title>
        <authorList>
            <person name="Poehlein A."/>
            <person name="Muehling M."/>
            <person name="Daniel R."/>
        </authorList>
    </citation>
    <scope>NUCLEOTIDE SEQUENCE</scope>
</reference>
<evidence type="ECO:0000256" key="11">
    <source>
        <dbReference type="ARBA" id="ARBA00022989"/>
    </source>
</evidence>
<gene>
    <name evidence="22" type="primary">dsbD_13</name>
    <name evidence="22" type="ORF">GALL_210900</name>
</gene>
<comment type="caution">
    <text evidence="22">The sequence shown here is derived from an EMBL/GenBank/DDBJ whole genome shotgun (WGS) entry which is preliminary data.</text>
</comment>
<dbReference type="Gene3D" id="2.60.40.1250">
    <property type="entry name" value="Thiol:disulfide interchange protein DsbD, N-terminal domain"/>
    <property type="match status" value="1"/>
</dbReference>
<keyword evidence="13" id="KW-0520">NAD</keyword>
<keyword evidence="15" id="KW-1015">Disulfide bond</keyword>
<dbReference type="InterPro" id="IPR017937">
    <property type="entry name" value="Thioredoxin_CS"/>
</dbReference>
<sequence>MLVKKLSLKNFFNTLITAIAISFASSALLNASAAEFSSNPLSLLTKSDAADEFLQPDAAFKLNLNAVDANNIQAEFSVTPGYYLYRQRIKFEIQTPNTARAVTNQTVEITLPTGEIKEDANFGKQEVYHHDFKANIKVADASNDVVTIAASYQGCSEKGLCYAPIKKTFNVTLNKNAIASTTNNTGSSVNNADGSDTASLLKSGNIWLVIVGFFGAGLLLSLTPCVLPMIPILSSIIVGNQPNQGHSNKLHSFSLSVAYVFGMSLSYTLAGIAAGLSGSLLSQSLQNPWVLGISAFVFVLLALSMFDVYELKLPSALEDKLVNTSNKLKGGRFLGVFIMGVLSALIVSPCVAAPLAGALIYIGQSQDVILGGTALFALSLGMGAPLLVIGAAGGQLLPKVGNWMNAVRNFFGVLMLGMAIWLISPVIATSIQLALWATLLIVTAVYLSALDNLPAHANNAAKFWKGIAVIMLIFGVALLFGALTGAKSALQPLSSLSIKSTSQQKSASPLAFTRIGSITELEKKLAETKGQPVMLDFYADWCVACKELEQFTFSDEKVQQQLKNTTLLQLDMTANSDEDKALLKRFALFGPPGIVFFNGNGQEMTSLKTIGFQDADRFSATLSKRDSCMIRTTSNKASTIQC</sequence>
<dbReference type="InterPro" id="IPR022910">
    <property type="entry name" value="Thiol_diS_interchange_DbsD"/>
</dbReference>
<evidence type="ECO:0000256" key="5">
    <source>
        <dbReference type="ARBA" id="ARBA00022448"/>
    </source>
</evidence>
<comment type="catalytic activity">
    <reaction evidence="19">
        <text>[protein]-dithiol + NADP(+) = [protein]-disulfide + NADPH + H(+)</text>
        <dbReference type="Rhea" id="RHEA:18753"/>
        <dbReference type="Rhea" id="RHEA-COMP:10593"/>
        <dbReference type="Rhea" id="RHEA-COMP:10594"/>
        <dbReference type="ChEBI" id="CHEBI:15378"/>
        <dbReference type="ChEBI" id="CHEBI:29950"/>
        <dbReference type="ChEBI" id="CHEBI:50058"/>
        <dbReference type="ChEBI" id="CHEBI:57783"/>
        <dbReference type="ChEBI" id="CHEBI:58349"/>
        <dbReference type="EC" id="1.8.1.8"/>
    </reaction>
</comment>
<keyword evidence="9" id="KW-0732">Signal</keyword>
<evidence type="ECO:0000256" key="14">
    <source>
        <dbReference type="ARBA" id="ARBA00023136"/>
    </source>
</evidence>
<dbReference type="InterPro" id="IPR003834">
    <property type="entry name" value="Cyt_c_assmbl_TM_dom"/>
</dbReference>
<organism evidence="22">
    <name type="scientific">mine drainage metagenome</name>
    <dbReference type="NCBI Taxonomy" id="410659"/>
    <lineage>
        <taxon>unclassified sequences</taxon>
        <taxon>metagenomes</taxon>
        <taxon>ecological metagenomes</taxon>
    </lineage>
</organism>
<keyword evidence="8 20" id="KW-0812">Transmembrane</keyword>
<comment type="catalytic activity">
    <reaction evidence="18">
        <text>[protein]-dithiol + NAD(+) = [protein]-disulfide + NADH + H(+)</text>
        <dbReference type="Rhea" id="RHEA:18749"/>
        <dbReference type="Rhea" id="RHEA-COMP:10593"/>
        <dbReference type="Rhea" id="RHEA-COMP:10594"/>
        <dbReference type="ChEBI" id="CHEBI:15378"/>
        <dbReference type="ChEBI" id="CHEBI:29950"/>
        <dbReference type="ChEBI" id="CHEBI:50058"/>
        <dbReference type="ChEBI" id="CHEBI:57540"/>
        <dbReference type="ChEBI" id="CHEBI:57945"/>
        <dbReference type="EC" id="1.8.1.8"/>
    </reaction>
</comment>
<evidence type="ECO:0000256" key="20">
    <source>
        <dbReference type="SAM" id="Phobius"/>
    </source>
</evidence>
<evidence type="ECO:0000256" key="3">
    <source>
        <dbReference type="ARBA" id="ARBA00012612"/>
    </source>
</evidence>
<dbReference type="SUPFAM" id="SSF52833">
    <property type="entry name" value="Thioredoxin-like"/>
    <property type="match status" value="1"/>
</dbReference>
<evidence type="ECO:0000256" key="16">
    <source>
        <dbReference type="ARBA" id="ARBA00023284"/>
    </source>
</evidence>
<evidence type="ECO:0000256" key="15">
    <source>
        <dbReference type="ARBA" id="ARBA00023157"/>
    </source>
</evidence>
<feature type="transmembrane region" description="Helical" evidence="20">
    <location>
        <begin position="253"/>
        <end position="277"/>
    </location>
</feature>
<feature type="transmembrane region" description="Helical" evidence="20">
    <location>
        <begin position="330"/>
        <end position="362"/>
    </location>
</feature>
<feature type="transmembrane region" description="Helical" evidence="20">
    <location>
        <begin position="406"/>
        <end position="427"/>
    </location>
</feature>
<comment type="subcellular location">
    <subcellularLocation>
        <location evidence="1">Cell inner membrane</location>
        <topology evidence="1">Multi-pass membrane protein</topology>
    </subcellularLocation>
</comment>
<evidence type="ECO:0000256" key="7">
    <source>
        <dbReference type="ARBA" id="ARBA00022519"/>
    </source>
</evidence>
<feature type="transmembrane region" description="Helical" evidence="20">
    <location>
        <begin position="289"/>
        <end position="309"/>
    </location>
</feature>
<dbReference type="EMBL" id="MLJW01000141">
    <property type="protein sequence ID" value="OIQ96893.1"/>
    <property type="molecule type" value="Genomic_DNA"/>
</dbReference>
<evidence type="ECO:0000256" key="12">
    <source>
        <dbReference type="ARBA" id="ARBA00023002"/>
    </source>
</evidence>
<dbReference type="PROSITE" id="PS51352">
    <property type="entry name" value="THIOREDOXIN_2"/>
    <property type="match status" value="1"/>
</dbReference>
<dbReference type="EC" id="1.8.1.8" evidence="3"/>
<keyword evidence="7" id="KW-0997">Cell inner membrane</keyword>
<keyword evidence="6" id="KW-1003">Cell membrane</keyword>
<evidence type="ECO:0000256" key="1">
    <source>
        <dbReference type="ARBA" id="ARBA00004429"/>
    </source>
</evidence>
<dbReference type="PANTHER" id="PTHR32234:SF0">
    <property type="entry name" value="THIOL:DISULFIDE INTERCHANGE PROTEIN DSBD"/>
    <property type="match status" value="1"/>
</dbReference>
<dbReference type="GO" id="GO:0005886">
    <property type="term" value="C:plasma membrane"/>
    <property type="evidence" value="ECO:0007669"/>
    <property type="project" value="UniProtKB-SubCell"/>
</dbReference>
<feature type="transmembrane region" description="Helical" evidence="20">
    <location>
        <begin position="368"/>
        <end position="394"/>
    </location>
</feature>
<feature type="transmembrane region" description="Helical" evidence="20">
    <location>
        <begin position="463"/>
        <end position="483"/>
    </location>
</feature>
<dbReference type="GO" id="GO:0047134">
    <property type="term" value="F:protein-disulfide reductase [NAD(P)H] activity"/>
    <property type="evidence" value="ECO:0007669"/>
    <property type="project" value="UniProtKB-EC"/>
</dbReference>
<evidence type="ECO:0000259" key="21">
    <source>
        <dbReference type="PROSITE" id="PS51352"/>
    </source>
</evidence>
<evidence type="ECO:0000256" key="8">
    <source>
        <dbReference type="ARBA" id="ARBA00022692"/>
    </source>
</evidence>
<dbReference type="InterPro" id="IPR013766">
    <property type="entry name" value="Thioredoxin_domain"/>
</dbReference>
<dbReference type="InterPro" id="IPR036929">
    <property type="entry name" value="DsbDN_sf"/>
</dbReference>
<keyword evidence="5" id="KW-0813">Transport</keyword>
<dbReference type="CDD" id="cd02953">
    <property type="entry name" value="DsbDgamma"/>
    <property type="match status" value="1"/>
</dbReference>
<feature type="transmembrane region" description="Helical" evidence="20">
    <location>
        <begin position="206"/>
        <end position="233"/>
    </location>
</feature>
<dbReference type="GO" id="GO:0045454">
    <property type="term" value="P:cell redox homeostasis"/>
    <property type="evidence" value="ECO:0007669"/>
    <property type="project" value="TreeGrafter"/>
</dbReference>
<keyword evidence="14 20" id="KW-0472">Membrane</keyword>
<evidence type="ECO:0000256" key="10">
    <source>
        <dbReference type="ARBA" id="ARBA00022982"/>
    </source>
</evidence>
<dbReference type="SUPFAM" id="SSF74863">
    <property type="entry name" value="Thiol:disulfide interchange protein DsbD, N-terminal domain (DsbD-alpha)"/>
    <property type="match status" value="1"/>
</dbReference>
<dbReference type="PANTHER" id="PTHR32234">
    <property type="entry name" value="THIOL:DISULFIDE INTERCHANGE PROTEIN DSBD"/>
    <property type="match status" value="1"/>
</dbReference>
<dbReference type="PROSITE" id="PS00194">
    <property type="entry name" value="THIOREDOXIN_1"/>
    <property type="match status" value="1"/>
</dbReference>
<dbReference type="NCBIfam" id="NF001419">
    <property type="entry name" value="PRK00293.1"/>
    <property type="match status" value="1"/>
</dbReference>
<keyword evidence="11 20" id="KW-1133">Transmembrane helix</keyword>
<evidence type="ECO:0000256" key="6">
    <source>
        <dbReference type="ARBA" id="ARBA00022475"/>
    </source>
</evidence>
<evidence type="ECO:0000313" key="22">
    <source>
        <dbReference type="EMBL" id="OIQ96893.1"/>
    </source>
</evidence>
<keyword evidence="16" id="KW-0676">Redox-active center</keyword>
<dbReference type="HAMAP" id="MF_00399">
    <property type="entry name" value="DbsD"/>
    <property type="match status" value="1"/>
</dbReference>
<name>A0A1J5S9G4_9ZZZZ</name>
<evidence type="ECO:0000256" key="9">
    <source>
        <dbReference type="ARBA" id="ARBA00022729"/>
    </source>
</evidence>
<dbReference type="AlphaFoldDB" id="A0A1J5S9G4"/>
<keyword evidence="12 22" id="KW-0560">Oxidoreductase</keyword>
<evidence type="ECO:0000256" key="17">
    <source>
        <dbReference type="ARBA" id="ARBA00032465"/>
    </source>
</evidence>
<proteinExistence type="inferred from homology"/>
<evidence type="ECO:0000256" key="2">
    <source>
        <dbReference type="ARBA" id="ARBA00007241"/>
    </source>
</evidence>
<evidence type="ECO:0000256" key="19">
    <source>
        <dbReference type="ARBA" id="ARBA00047804"/>
    </source>
</evidence>
<dbReference type="Gene3D" id="3.40.30.10">
    <property type="entry name" value="Glutaredoxin"/>
    <property type="match status" value="1"/>
</dbReference>
<protein>
    <recommendedName>
        <fullName evidence="4">Thiol:disulfide interchange protein DsbD</fullName>
        <ecNumber evidence="3">1.8.1.8</ecNumber>
    </recommendedName>
    <alternativeName>
        <fullName evidence="17">Protein-disulfide reductase</fullName>
    </alternativeName>
</protein>
<dbReference type="InterPro" id="IPR028250">
    <property type="entry name" value="DsbDN"/>
</dbReference>
<feature type="transmembrane region" description="Helical" evidence="20">
    <location>
        <begin position="433"/>
        <end position="451"/>
    </location>
</feature>
<dbReference type="GO" id="GO:0017004">
    <property type="term" value="P:cytochrome complex assembly"/>
    <property type="evidence" value="ECO:0007669"/>
    <property type="project" value="InterPro"/>
</dbReference>
<keyword evidence="10" id="KW-0249">Electron transport</keyword>
<dbReference type="Pfam" id="PF13899">
    <property type="entry name" value="Thioredoxin_7"/>
    <property type="match status" value="1"/>
</dbReference>
<feature type="domain" description="Thioredoxin" evidence="21">
    <location>
        <begin position="487"/>
        <end position="627"/>
    </location>
</feature>
<dbReference type="InterPro" id="IPR035671">
    <property type="entry name" value="DsbD_gamma"/>
</dbReference>
<accession>A0A1J5S9G4</accession>
<dbReference type="Pfam" id="PF02683">
    <property type="entry name" value="DsbD_TM"/>
    <property type="match status" value="1"/>
</dbReference>
<comment type="similarity">
    <text evidence="2">Belongs to the thioredoxin family. DsbD subfamily.</text>
</comment>
<dbReference type="InterPro" id="IPR036249">
    <property type="entry name" value="Thioredoxin-like_sf"/>
</dbReference>
<evidence type="ECO:0000256" key="4">
    <source>
        <dbReference type="ARBA" id="ARBA00013830"/>
    </source>
</evidence>
<evidence type="ECO:0000256" key="18">
    <source>
        <dbReference type="ARBA" id="ARBA00047388"/>
    </source>
</evidence>
<dbReference type="Pfam" id="PF11412">
    <property type="entry name" value="DsbD_N"/>
    <property type="match status" value="1"/>
</dbReference>
<evidence type="ECO:0000256" key="13">
    <source>
        <dbReference type="ARBA" id="ARBA00023027"/>
    </source>
</evidence>